<feature type="binding site" evidence="14">
    <location>
        <begin position="675"/>
        <end position="682"/>
    </location>
    <ligand>
        <name>ATP</name>
        <dbReference type="ChEBI" id="CHEBI:30616"/>
    </ligand>
</feature>
<evidence type="ECO:0000256" key="7">
    <source>
        <dbReference type="ARBA" id="ARBA00022829"/>
    </source>
</evidence>
<keyword evidence="19" id="KW-1185">Reference proteome</keyword>
<keyword evidence="4" id="KW-0132">Cell division</keyword>
<dbReference type="GO" id="GO:0005886">
    <property type="term" value="C:plasma membrane"/>
    <property type="evidence" value="ECO:0007669"/>
    <property type="project" value="UniProtKB-SubCell"/>
</dbReference>
<dbReference type="SMART" id="SM00382">
    <property type="entry name" value="AAA"/>
    <property type="match status" value="1"/>
</dbReference>
<dbReference type="STRING" id="1121455.SAMN02745728_01366"/>
<dbReference type="GO" id="GO:0051301">
    <property type="term" value="P:cell division"/>
    <property type="evidence" value="ECO:0007669"/>
    <property type="project" value="UniProtKB-KW"/>
</dbReference>
<keyword evidence="12" id="KW-0131">Cell cycle</keyword>
<dbReference type="Gene3D" id="3.40.50.300">
    <property type="entry name" value="P-loop containing nucleotide triphosphate hydrolases"/>
    <property type="match status" value="1"/>
</dbReference>
<evidence type="ECO:0000256" key="9">
    <source>
        <dbReference type="ARBA" id="ARBA00022989"/>
    </source>
</evidence>
<dbReference type="GO" id="GO:0007059">
    <property type="term" value="P:chromosome segregation"/>
    <property type="evidence" value="ECO:0007669"/>
    <property type="project" value="UniProtKB-KW"/>
</dbReference>
<evidence type="ECO:0000256" key="8">
    <source>
        <dbReference type="ARBA" id="ARBA00022840"/>
    </source>
</evidence>
<evidence type="ECO:0000256" key="4">
    <source>
        <dbReference type="ARBA" id="ARBA00022618"/>
    </source>
</evidence>
<reference evidence="18 19" key="1">
    <citation type="submission" date="2016-12" db="EMBL/GenBank/DDBJ databases">
        <authorList>
            <person name="Song W.-J."/>
            <person name="Kurnit D.M."/>
        </authorList>
    </citation>
    <scope>NUCLEOTIDE SEQUENCE [LARGE SCALE GENOMIC DNA]</scope>
    <source>
        <strain evidence="18 19">DSM 11393</strain>
    </source>
</reference>
<evidence type="ECO:0000256" key="12">
    <source>
        <dbReference type="ARBA" id="ARBA00023306"/>
    </source>
</evidence>
<dbReference type="Pfam" id="PF17854">
    <property type="entry name" value="FtsK_alpha"/>
    <property type="match status" value="1"/>
</dbReference>
<dbReference type="PROSITE" id="PS50901">
    <property type="entry name" value="FTSK"/>
    <property type="match status" value="1"/>
</dbReference>
<feature type="transmembrane region" description="Helical" evidence="16">
    <location>
        <begin position="124"/>
        <end position="145"/>
    </location>
</feature>
<feature type="compositionally biased region" description="Polar residues" evidence="15">
    <location>
        <begin position="268"/>
        <end position="284"/>
    </location>
</feature>
<evidence type="ECO:0000256" key="1">
    <source>
        <dbReference type="ARBA" id="ARBA00004651"/>
    </source>
</evidence>
<dbReference type="InterPro" id="IPR036390">
    <property type="entry name" value="WH_DNA-bd_sf"/>
</dbReference>
<feature type="compositionally biased region" description="Low complexity" evidence="15">
    <location>
        <begin position="248"/>
        <end position="267"/>
    </location>
</feature>
<evidence type="ECO:0000256" key="5">
    <source>
        <dbReference type="ARBA" id="ARBA00022692"/>
    </source>
</evidence>
<dbReference type="SUPFAM" id="SSF46785">
    <property type="entry name" value="Winged helix' DNA-binding domain"/>
    <property type="match status" value="1"/>
</dbReference>
<proteinExistence type="inferred from homology"/>
<dbReference type="Pfam" id="PF01580">
    <property type="entry name" value="FtsK_SpoIIIE"/>
    <property type="match status" value="1"/>
</dbReference>
<dbReference type="AlphaFoldDB" id="A0A1M7SY77"/>
<gene>
    <name evidence="18" type="ORF">SAMN02745728_01366</name>
</gene>
<dbReference type="InterPro" id="IPR041027">
    <property type="entry name" value="FtsK_alpha"/>
</dbReference>
<accession>A0A1M7SY77</accession>
<keyword evidence="6 14" id="KW-0547">Nucleotide-binding</keyword>
<dbReference type="RefSeq" id="WP_084650630.1">
    <property type="nucleotide sequence ID" value="NZ_FRDI01000005.1"/>
</dbReference>
<dbReference type="EMBL" id="FRDI01000005">
    <property type="protein sequence ID" value="SHN63348.1"/>
    <property type="molecule type" value="Genomic_DNA"/>
</dbReference>
<dbReference type="Proteomes" id="UP000186469">
    <property type="component" value="Unassembled WGS sequence"/>
</dbReference>
<dbReference type="InterPro" id="IPR003593">
    <property type="entry name" value="AAA+_ATPase"/>
</dbReference>
<dbReference type="Gene3D" id="3.30.980.40">
    <property type="match status" value="1"/>
</dbReference>
<dbReference type="GO" id="GO:0003677">
    <property type="term" value="F:DNA binding"/>
    <property type="evidence" value="ECO:0007669"/>
    <property type="project" value="UniProtKB-KW"/>
</dbReference>
<keyword evidence="10" id="KW-0238">DNA-binding</keyword>
<dbReference type="OrthoDB" id="9807790at2"/>
<feature type="region of interest" description="Disordered" evidence="15">
    <location>
        <begin position="248"/>
        <end position="307"/>
    </location>
</feature>
<feature type="transmembrane region" description="Helical" evidence="16">
    <location>
        <begin position="6"/>
        <end position="26"/>
    </location>
</feature>
<dbReference type="SMART" id="SM00843">
    <property type="entry name" value="Ftsk_gamma"/>
    <property type="match status" value="1"/>
</dbReference>
<comment type="similarity">
    <text evidence="2">Belongs to the FtsK/SpoIIIE/SftA family.</text>
</comment>
<feature type="transmembrane region" description="Helical" evidence="16">
    <location>
        <begin position="151"/>
        <end position="169"/>
    </location>
</feature>
<keyword evidence="11 16" id="KW-0472">Membrane</keyword>
<evidence type="ECO:0000256" key="15">
    <source>
        <dbReference type="SAM" id="MobiDB-lite"/>
    </source>
</evidence>
<dbReference type="InterPro" id="IPR018541">
    <property type="entry name" value="Ftsk_gamma"/>
</dbReference>
<dbReference type="Pfam" id="PF13491">
    <property type="entry name" value="FtsK_4TM"/>
    <property type="match status" value="1"/>
</dbReference>
<name>A0A1M7SY77_9BACT</name>
<keyword evidence="7" id="KW-0159">Chromosome partition</keyword>
<feature type="compositionally biased region" description="Basic and acidic residues" evidence="15">
    <location>
        <begin position="296"/>
        <end position="305"/>
    </location>
</feature>
<dbReference type="Pfam" id="PF09397">
    <property type="entry name" value="FtsK_gamma"/>
    <property type="match status" value="1"/>
</dbReference>
<evidence type="ECO:0000256" key="2">
    <source>
        <dbReference type="ARBA" id="ARBA00006474"/>
    </source>
</evidence>
<evidence type="ECO:0000256" key="14">
    <source>
        <dbReference type="PROSITE-ProRule" id="PRU00289"/>
    </source>
</evidence>
<feature type="transmembrane region" description="Helical" evidence="16">
    <location>
        <begin position="91"/>
        <end position="112"/>
    </location>
</feature>
<feature type="transmembrane region" description="Helical" evidence="16">
    <location>
        <begin position="47"/>
        <end position="71"/>
    </location>
</feature>
<dbReference type="InterPro" id="IPR002543">
    <property type="entry name" value="FtsK_dom"/>
</dbReference>
<dbReference type="GO" id="GO:0005524">
    <property type="term" value="F:ATP binding"/>
    <property type="evidence" value="ECO:0007669"/>
    <property type="project" value="UniProtKB-UniRule"/>
</dbReference>
<dbReference type="InterPro" id="IPR036388">
    <property type="entry name" value="WH-like_DNA-bd_sf"/>
</dbReference>
<comment type="subcellular location">
    <subcellularLocation>
        <location evidence="1">Cell membrane</location>
        <topology evidence="1">Multi-pass membrane protein</topology>
    </subcellularLocation>
</comment>
<dbReference type="SUPFAM" id="SSF52540">
    <property type="entry name" value="P-loop containing nucleoside triphosphate hydrolases"/>
    <property type="match status" value="1"/>
</dbReference>
<dbReference type="InterPro" id="IPR050206">
    <property type="entry name" value="FtsK/SpoIIIE/SftA"/>
</dbReference>
<organism evidence="18 19">
    <name type="scientific">Desulfovibrio litoralis DSM 11393</name>
    <dbReference type="NCBI Taxonomy" id="1121455"/>
    <lineage>
        <taxon>Bacteria</taxon>
        <taxon>Pseudomonadati</taxon>
        <taxon>Thermodesulfobacteriota</taxon>
        <taxon>Desulfovibrionia</taxon>
        <taxon>Desulfovibrionales</taxon>
        <taxon>Desulfovibrionaceae</taxon>
        <taxon>Desulfovibrio</taxon>
    </lineage>
</organism>
<evidence type="ECO:0000256" key="13">
    <source>
        <dbReference type="ARBA" id="ARBA00025923"/>
    </source>
</evidence>
<protein>
    <submittedName>
        <fullName evidence="18">Ftsk gamma domain-containing protein</fullName>
    </submittedName>
</protein>
<dbReference type="PANTHER" id="PTHR22683:SF41">
    <property type="entry name" value="DNA TRANSLOCASE FTSK"/>
    <property type="match status" value="1"/>
</dbReference>
<comment type="subunit">
    <text evidence="13">Homohexamer. Forms a ring that surrounds DNA.</text>
</comment>
<evidence type="ECO:0000256" key="11">
    <source>
        <dbReference type="ARBA" id="ARBA00023136"/>
    </source>
</evidence>
<evidence type="ECO:0000256" key="16">
    <source>
        <dbReference type="SAM" id="Phobius"/>
    </source>
</evidence>
<keyword evidence="9 16" id="KW-1133">Transmembrane helix</keyword>
<sequence length="996" mass="111123">MPRELFGVFLLFLGIITLLSLITFDLSDRHLNHVVNLKEPIKNGAGIFGAYLAGLIVDFMGIASYFIPIILFYGGYKNIWDKEPTQVGRKIGLIIFWLCFMSLSAIFTWSIGDIKGGGLIGISIGRFVVFMFSSIGAFIVFGFFILLSAQLIFKFSWLVFLNAGLLGFINKLTEKKNSFVDFLTKRFIRKSRQQGETYHETRKDEAKRYASTQHDIENTSDVFNKREELKVQHQKHWVDASELSEFNETTQQNNTSQDNTTQNDTTQPILNINNETKPSESSHVSLIERPSFTDKPQVKENKSEENTTNIAAFQAQETFMQQETNKKATQPQTFIDEDIPEDLAWLSQPSPLQTQREPNQYSNLFDEQPEKNVSIETAIKQDKVELVSNIDGNEPIESFVNEPLQNLPKDVSSEPFKQVTTSLETQNNQARAENKAPDLIMELNKLSIAKQINSINEPSFEQKNSLQAKPQNIVTIQDDAEEDYATEDFIEQDVNLYQEELPKTSQSSTATVATHKKEIAITTLPSFELLEEPNHYDSGPADDILDEKARSLMACLSDFGIQGELMRIVPGPVVTMFEVKPAPGVRVAKISNLNDDIALALKAVAVRVQAPIPGSDTVGIEIPNEIRETVYFKDILDSESYKNSESILTMALGKDIAGIPIAADLAKMPHLLVAGATGAGKSVCLNSILLSFLYKAKPHELKLLLVDPKRIELAVYADLPHLVHPVVTEMSLAKNALEWAVAEMDKRYTDIARLGVRNITAFNAKLKELGKNRPPELCDLEPMPYLVVIIDELADLMLTGAKEVETSIVRLAQLARAAGIHLILATQRPSVDVVTGLIKANFPCRISFQVTSKHDSRTILDAVGAEHLLGKGDMLFKPSGGKFQRLHGAFVGDDEVVRVADFWRSQMKPDYKVDFAALSDPSSLESGSTNLIDNIGSDPMYKEAVSFVYQQGKASISLIQRRFRIGFNRAARYVEQMEHDGIIGPADGSKPRVVIR</sequence>
<dbReference type="Gene3D" id="1.10.10.10">
    <property type="entry name" value="Winged helix-like DNA-binding domain superfamily/Winged helix DNA-binding domain"/>
    <property type="match status" value="1"/>
</dbReference>
<dbReference type="PANTHER" id="PTHR22683">
    <property type="entry name" value="SPORULATION PROTEIN RELATED"/>
    <property type="match status" value="1"/>
</dbReference>
<evidence type="ECO:0000256" key="6">
    <source>
        <dbReference type="ARBA" id="ARBA00022741"/>
    </source>
</evidence>
<evidence type="ECO:0000313" key="19">
    <source>
        <dbReference type="Proteomes" id="UP000186469"/>
    </source>
</evidence>
<dbReference type="InterPro" id="IPR027417">
    <property type="entry name" value="P-loop_NTPase"/>
</dbReference>
<keyword evidence="5 16" id="KW-0812">Transmembrane</keyword>
<evidence type="ECO:0000259" key="17">
    <source>
        <dbReference type="PROSITE" id="PS50901"/>
    </source>
</evidence>
<keyword evidence="8 14" id="KW-0067">ATP-binding</keyword>
<feature type="domain" description="FtsK" evidence="17">
    <location>
        <begin position="658"/>
        <end position="857"/>
    </location>
</feature>
<evidence type="ECO:0000313" key="18">
    <source>
        <dbReference type="EMBL" id="SHN63348.1"/>
    </source>
</evidence>
<evidence type="ECO:0000256" key="10">
    <source>
        <dbReference type="ARBA" id="ARBA00023125"/>
    </source>
</evidence>
<keyword evidence="3" id="KW-1003">Cell membrane</keyword>
<evidence type="ECO:0000256" key="3">
    <source>
        <dbReference type="ARBA" id="ARBA00022475"/>
    </source>
</evidence>
<dbReference type="InterPro" id="IPR025199">
    <property type="entry name" value="FtsK_4TM"/>
</dbReference>